<sequence>MADISPKPVKITETILRDAHQSLIATRMPTSMMLPIVDKMDKVGYNAVECWGGATFDASLRFLKEDPWERLRKLRDGFKNTKLQMLFRGQNILGYSQYPDDVVEYFVQKSIANGIDIIRIFDCLNDIRNLQTAVKATNKEKGHAQVALSYTLGEAYTLDYWKDIAKRIEEMGADSICIKDMAGLLVPAKAYELVTALKESTSLPIEMHTHYTSGVASMTYMKAVEAGADIIDCAMSPFALGTSQPATEVMAAAFEGTPYATGFDQELLSEIADYFRPYREECIENGLLSTKVLGVNINTLRYQVPGGMLSNLISQLKEQGKEDKLREVLEEVPRVRKDLGEPPLVTPSSQIVGTQAVFNVLMGERYKVVTEQTKDILLGKYGQTVKPFNPEVVEKALGADKDKAITCRPADLIEPGLAKFEEECKQWKQQDEDVLTYALFPKVATEFFEYREAQQTQVDPAKADKANKAYPV</sequence>
<dbReference type="SUPFAM" id="SSF51569">
    <property type="entry name" value="Aldolase"/>
    <property type="match status" value="1"/>
</dbReference>
<dbReference type="GO" id="GO:0006094">
    <property type="term" value="P:gluconeogenesis"/>
    <property type="evidence" value="ECO:0007669"/>
    <property type="project" value="TreeGrafter"/>
</dbReference>
<evidence type="ECO:0000313" key="2">
    <source>
        <dbReference type="EMBL" id="SCZ77273.1"/>
    </source>
</evidence>
<evidence type="ECO:0000259" key="1">
    <source>
        <dbReference type="PROSITE" id="PS50991"/>
    </source>
</evidence>
<dbReference type="NCBIfam" id="NF008985">
    <property type="entry name" value="PRK12331.1"/>
    <property type="match status" value="1"/>
</dbReference>
<reference evidence="2 3" key="1">
    <citation type="submission" date="2016-10" db="EMBL/GenBank/DDBJ databases">
        <authorList>
            <person name="de Groot N.N."/>
        </authorList>
    </citation>
    <scope>NUCLEOTIDE SEQUENCE [LARGE SCALE GENOMIC DNA]</scope>
    <source>
        <strain evidence="2 3">DSM 10317</strain>
    </source>
</reference>
<proteinExistence type="predicted"/>
<dbReference type="RefSeq" id="WP_028247834.1">
    <property type="nucleotide sequence ID" value="NZ_FMWK01000003.1"/>
</dbReference>
<dbReference type="AlphaFoldDB" id="A0A1G5RT76"/>
<dbReference type="InterPro" id="IPR000891">
    <property type="entry name" value="PYR_CT"/>
</dbReference>
<dbReference type="PROSITE" id="PS50991">
    <property type="entry name" value="PYR_CT"/>
    <property type="match status" value="1"/>
</dbReference>
<dbReference type="Pfam" id="PF02436">
    <property type="entry name" value="PYC_OADA"/>
    <property type="match status" value="1"/>
</dbReference>
<dbReference type="SUPFAM" id="SSF89000">
    <property type="entry name" value="post-HMGL domain-like"/>
    <property type="match status" value="1"/>
</dbReference>
<dbReference type="InterPro" id="IPR013785">
    <property type="entry name" value="Aldolase_TIM"/>
</dbReference>
<dbReference type="InterPro" id="IPR055268">
    <property type="entry name" value="PCB-like"/>
</dbReference>
<dbReference type="Proteomes" id="UP000199428">
    <property type="component" value="Unassembled WGS sequence"/>
</dbReference>
<dbReference type="NCBIfam" id="NF006761">
    <property type="entry name" value="PRK09282.1"/>
    <property type="match status" value="1"/>
</dbReference>
<dbReference type="PANTHER" id="PTHR43778:SF2">
    <property type="entry name" value="PYRUVATE CARBOXYLASE, MITOCHONDRIAL"/>
    <property type="match status" value="1"/>
</dbReference>
<dbReference type="CDD" id="cd07937">
    <property type="entry name" value="DRE_TIM_PC_TC_5S"/>
    <property type="match status" value="1"/>
</dbReference>
<name>A0A1G5RT76_PSEXY</name>
<feature type="domain" description="Pyruvate carboxyltransferase" evidence="1">
    <location>
        <begin position="9"/>
        <end position="269"/>
    </location>
</feature>
<dbReference type="EMBL" id="FMWK01000003">
    <property type="protein sequence ID" value="SCZ77273.1"/>
    <property type="molecule type" value="Genomic_DNA"/>
</dbReference>
<dbReference type="PANTHER" id="PTHR43778">
    <property type="entry name" value="PYRUVATE CARBOXYLASE"/>
    <property type="match status" value="1"/>
</dbReference>
<evidence type="ECO:0000313" key="3">
    <source>
        <dbReference type="Proteomes" id="UP000199428"/>
    </source>
</evidence>
<accession>A0A1G5RT76</accession>
<dbReference type="Gene3D" id="3.20.20.70">
    <property type="entry name" value="Aldolase class I"/>
    <property type="match status" value="1"/>
</dbReference>
<dbReference type="Pfam" id="PF00682">
    <property type="entry name" value="HMGL-like"/>
    <property type="match status" value="1"/>
</dbReference>
<protein>
    <submittedName>
        <fullName evidence="2">Oxaloacetate decarboxylase, alpha subunit</fullName>
    </submittedName>
</protein>
<dbReference type="InterPro" id="IPR003379">
    <property type="entry name" value="Carboxylase_cons_dom"/>
</dbReference>
<organism evidence="2 3">
    <name type="scientific">Pseudobutyrivibrio xylanivorans</name>
    <dbReference type="NCBI Taxonomy" id="185007"/>
    <lineage>
        <taxon>Bacteria</taxon>
        <taxon>Bacillati</taxon>
        <taxon>Bacillota</taxon>
        <taxon>Clostridia</taxon>
        <taxon>Lachnospirales</taxon>
        <taxon>Lachnospiraceae</taxon>
        <taxon>Pseudobutyrivibrio</taxon>
    </lineage>
</organism>
<dbReference type="GO" id="GO:0005737">
    <property type="term" value="C:cytoplasm"/>
    <property type="evidence" value="ECO:0007669"/>
    <property type="project" value="TreeGrafter"/>
</dbReference>
<dbReference type="GO" id="GO:0004736">
    <property type="term" value="F:pyruvate carboxylase activity"/>
    <property type="evidence" value="ECO:0007669"/>
    <property type="project" value="TreeGrafter"/>
</dbReference>
<gene>
    <name evidence="2" type="ORF">SAMN02910350_00650</name>
</gene>